<dbReference type="GO" id="GO:0008705">
    <property type="term" value="F:methionine synthase activity"/>
    <property type="evidence" value="ECO:0007669"/>
    <property type="project" value="InterPro"/>
</dbReference>
<evidence type="ECO:0000313" key="1">
    <source>
        <dbReference type="EMBL" id="AMN47932.1"/>
    </source>
</evidence>
<dbReference type="InterPro" id="IPR037010">
    <property type="entry name" value="VitB12-dep_Met_synth_activ_sf"/>
</dbReference>
<dbReference type="KEGG" id="sdf:ACG33_12650"/>
<dbReference type="SUPFAM" id="SSF56507">
    <property type="entry name" value="Methionine synthase activation domain-like"/>
    <property type="match status" value="1"/>
</dbReference>
<organism evidence="1 2">
    <name type="scientific">Steroidobacter denitrificans</name>
    <dbReference type="NCBI Taxonomy" id="465721"/>
    <lineage>
        <taxon>Bacteria</taxon>
        <taxon>Pseudomonadati</taxon>
        <taxon>Pseudomonadota</taxon>
        <taxon>Gammaproteobacteria</taxon>
        <taxon>Steroidobacterales</taxon>
        <taxon>Steroidobacteraceae</taxon>
        <taxon>Steroidobacter</taxon>
    </lineage>
</organism>
<protein>
    <recommendedName>
        <fullName evidence="3">AdoMet activation domain-containing protein</fullName>
    </recommendedName>
</protein>
<gene>
    <name evidence="1" type="ORF">ACG33_12650</name>
</gene>
<dbReference type="EMBL" id="CP011971">
    <property type="protein sequence ID" value="AMN47932.1"/>
    <property type="molecule type" value="Genomic_DNA"/>
</dbReference>
<name>A0A127FBZ7_STEDE</name>
<dbReference type="STRING" id="465721.ACG33_12650"/>
<evidence type="ECO:0000313" key="2">
    <source>
        <dbReference type="Proteomes" id="UP000070250"/>
    </source>
</evidence>
<sequence>MSASAEFDEVSRLIGYPSPERMSEPVREMCLQQLVRLPSLCEPWGTWRDFELRSAHQDGIELAGGLQLISRRLAKLMRKARTMRLFVATLGEAVSREIQHLVHDACMLEAMVLDAAATAAVHALTENLIRRTCDEVQQRGLGTTTRYAPGYTGWNIGDIGVLFATLECEHMPVQLNAQLMMRPEKSLLSIVGLTDDGHIAAPLEQCRGCDLIHCSARKAPYLPRPRRGLSPLRNTCP</sequence>
<reference evidence="1 2" key="1">
    <citation type="submission" date="2015-06" db="EMBL/GenBank/DDBJ databases">
        <title>A Comprehensive Approach to Explore the Metabolic and Phylogenetic Diversity of Bacterial Steroid Degradation in the Environment: Testosterone as an Example.</title>
        <authorList>
            <person name="Yang F.-C."/>
            <person name="Chen Y.-L."/>
            <person name="Yu C.-P."/>
            <person name="Tang S.-L."/>
            <person name="Wang P.-H."/>
            <person name="Ismail W."/>
            <person name="Wang C.-H."/>
            <person name="Yang C.-Y."/>
            <person name="Chiang Y.-R."/>
        </authorList>
    </citation>
    <scope>NUCLEOTIDE SEQUENCE [LARGE SCALE GENOMIC DNA]</scope>
    <source>
        <strain evidence="1 2">DSM 18526</strain>
    </source>
</reference>
<proteinExistence type="predicted"/>
<evidence type="ECO:0008006" key="3">
    <source>
        <dbReference type="Google" id="ProtNLM"/>
    </source>
</evidence>
<accession>A0A127FBZ7</accession>
<dbReference type="Gene3D" id="3.40.109.40">
    <property type="match status" value="1"/>
</dbReference>
<keyword evidence="2" id="KW-1185">Reference proteome</keyword>
<dbReference type="Proteomes" id="UP000070250">
    <property type="component" value="Chromosome"/>
</dbReference>
<dbReference type="AlphaFoldDB" id="A0A127FBZ7"/>